<evidence type="ECO:0000313" key="2">
    <source>
        <dbReference type="Proteomes" id="UP000030746"/>
    </source>
</evidence>
<protein>
    <submittedName>
        <fullName evidence="1">Uncharacterized protein</fullName>
    </submittedName>
</protein>
<accession>V4BSH4</accession>
<dbReference type="EMBL" id="KB202199">
    <property type="protein sequence ID" value="ESO91884.1"/>
    <property type="molecule type" value="Genomic_DNA"/>
</dbReference>
<keyword evidence="2" id="KW-1185">Reference proteome</keyword>
<organism evidence="1 2">
    <name type="scientific">Lottia gigantea</name>
    <name type="common">Giant owl limpet</name>
    <dbReference type="NCBI Taxonomy" id="225164"/>
    <lineage>
        <taxon>Eukaryota</taxon>
        <taxon>Metazoa</taxon>
        <taxon>Spiralia</taxon>
        <taxon>Lophotrochozoa</taxon>
        <taxon>Mollusca</taxon>
        <taxon>Gastropoda</taxon>
        <taxon>Patellogastropoda</taxon>
        <taxon>Lottioidea</taxon>
        <taxon>Lottiidae</taxon>
        <taxon>Lottia</taxon>
    </lineage>
</organism>
<dbReference type="AlphaFoldDB" id="V4BSH4"/>
<dbReference type="KEGG" id="lgi:LOTGIDRAFT_163246"/>
<dbReference type="GeneID" id="20239352"/>
<gene>
    <name evidence="1" type="ORF">LOTGIDRAFT_163246</name>
</gene>
<evidence type="ECO:0000313" key="1">
    <source>
        <dbReference type="EMBL" id="ESO91884.1"/>
    </source>
</evidence>
<sequence>MNSFLDKYGTDTTTNIQLMRWAKEFYYCMRDEINNLKDKKDDKIAKQKIHLKQLIANINPGISEDKLTTLETKLIDNSAIQKEIVAIKQQLLNVVDKTQLQSLTH</sequence>
<dbReference type="RefSeq" id="XP_009057553.1">
    <property type="nucleotide sequence ID" value="XM_009059305.1"/>
</dbReference>
<reference evidence="1 2" key="1">
    <citation type="journal article" date="2013" name="Nature">
        <title>Insights into bilaterian evolution from three spiralian genomes.</title>
        <authorList>
            <person name="Simakov O."/>
            <person name="Marletaz F."/>
            <person name="Cho S.J."/>
            <person name="Edsinger-Gonzales E."/>
            <person name="Havlak P."/>
            <person name="Hellsten U."/>
            <person name="Kuo D.H."/>
            <person name="Larsson T."/>
            <person name="Lv J."/>
            <person name="Arendt D."/>
            <person name="Savage R."/>
            <person name="Osoegawa K."/>
            <person name="de Jong P."/>
            <person name="Grimwood J."/>
            <person name="Chapman J.A."/>
            <person name="Shapiro H."/>
            <person name="Aerts A."/>
            <person name="Otillar R.P."/>
            <person name="Terry A.Y."/>
            <person name="Boore J.L."/>
            <person name="Grigoriev I.V."/>
            <person name="Lindberg D.R."/>
            <person name="Seaver E.C."/>
            <person name="Weisblat D.A."/>
            <person name="Putnam N.H."/>
            <person name="Rokhsar D.S."/>
        </authorList>
    </citation>
    <scope>NUCLEOTIDE SEQUENCE [LARGE SCALE GENOMIC DNA]</scope>
</reference>
<name>V4BSH4_LOTGI</name>
<dbReference type="HOGENOM" id="CLU_023431_3_0_1"/>
<dbReference type="Proteomes" id="UP000030746">
    <property type="component" value="Unassembled WGS sequence"/>
</dbReference>
<proteinExistence type="predicted"/>
<dbReference type="CTD" id="20239352"/>